<dbReference type="Proteomes" id="UP001154282">
    <property type="component" value="Unassembled WGS sequence"/>
</dbReference>
<accession>A0AAV0LRD3</accession>
<gene>
    <name evidence="2" type="ORF">LITE_LOCUS24925</name>
</gene>
<proteinExistence type="predicted"/>
<evidence type="ECO:0000256" key="1">
    <source>
        <dbReference type="SAM" id="MobiDB-lite"/>
    </source>
</evidence>
<sequence>MHNHKSGIERRAARPATCLESRS</sequence>
<reference evidence="2" key="1">
    <citation type="submission" date="2022-08" db="EMBL/GenBank/DDBJ databases">
        <authorList>
            <person name="Gutierrez-Valencia J."/>
        </authorList>
    </citation>
    <scope>NUCLEOTIDE SEQUENCE</scope>
</reference>
<evidence type="ECO:0000313" key="3">
    <source>
        <dbReference type="Proteomes" id="UP001154282"/>
    </source>
</evidence>
<comment type="caution">
    <text evidence="2">The sequence shown here is derived from an EMBL/GenBank/DDBJ whole genome shotgun (WGS) entry which is preliminary data.</text>
</comment>
<feature type="region of interest" description="Disordered" evidence="1">
    <location>
        <begin position="1"/>
        <end position="23"/>
    </location>
</feature>
<dbReference type="AlphaFoldDB" id="A0AAV0LRD3"/>
<dbReference type="EMBL" id="CAMGYJ010000006">
    <property type="protein sequence ID" value="CAI0436049.1"/>
    <property type="molecule type" value="Genomic_DNA"/>
</dbReference>
<feature type="compositionally biased region" description="Basic and acidic residues" evidence="1">
    <location>
        <begin position="1"/>
        <end position="12"/>
    </location>
</feature>
<organism evidence="2 3">
    <name type="scientific">Linum tenue</name>
    <dbReference type="NCBI Taxonomy" id="586396"/>
    <lineage>
        <taxon>Eukaryota</taxon>
        <taxon>Viridiplantae</taxon>
        <taxon>Streptophyta</taxon>
        <taxon>Embryophyta</taxon>
        <taxon>Tracheophyta</taxon>
        <taxon>Spermatophyta</taxon>
        <taxon>Magnoliopsida</taxon>
        <taxon>eudicotyledons</taxon>
        <taxon>Gunneridae</taxon>
        <taxon>Pentapetalae</taxon>
        <taxon>rosids</taxon>
        <taxon>fabids</taxon>
        <taxon>Malpighiales</taxon>
        <taxon>Linaceae</taxon>
        <taxon>Linum</taxon>
    </lineage>
</organism>
<evidence type="ECO:0000313" key="2">
    <source>
        <dbReference type="EMBL" id="CAI0436049.1"/>
    </source>
</evidence>
<protein>
    <submittedName>
        <fullName evidence="2">Uncharacterized protein</fullName>
    </submittedName>
</protein>
<name>A0AAV0LRD3_9ROSI</name>
<keyword evidence="3" id="KW-1185">Reference proteome</keyword>